<evidence type="ECO:0000313" key="1">
    <source>
        <dbReference type="EMBL" id="GAG92898.1"/>
    </source>
</evidence>
<name>X1C919_9ZZZZ</name>
<gene>
    <name evidence="1" type="ORF">S01H4_50620</name>
</gene>
<comment type="caution">
    <text evidence="1">The sequence shown here is derived from an EMBL/GenBank/DDBJ whole genome shotgun (WGS) entry which is preliminary data.</text>
</comment>
<sequence length="79" mass="9367">MVFMVEAAFPVSHFSSMSGDVAMHHSHLYRIWDYRAHEEAEGDKMKKMSSKTFREWTELALKIHRKRIERGIEREEAGE</sequence>
<proteinExistence type="predicted"/>
<dbReference type="EMBL" id="BART01028757">
    <property type="protein sequence ID" value="GAG92898.1"/>
    <property type="molecule type" value="Genomic_DNA"/>
</dbReference>
<protein>
    <submittedName>
        <fullName evidence="1">Uncharacterized protein</fullName>
    </submittedName>
</protein>
<dbReference type="AlphaFoldDB" id="X1C919"/>
<organism evidence="1">
    <name type="scientific">marine sediment metagenome</name>
    <dbReference type="NCBI Taxonomy" id="412755"/>
    <lineage>
        <taxon>unclassified sequences</taxon>
        <taxon>metagenomes</taxon>
        <taxon>ecological metagenomes</taxon>
    </lineage>
</organism>
<accession>X1C919</accession>
<reference evidence="1" key="1">
    <citation type="journal article" date="2014" name="Front. Microbiol.">
        <title>High frequency of phylogenetically diverse reductive dehalogenase-homologous genes in deep subseafloor sedimentary metagenomes.</title>
        <authorList>
            <person name="Kawai M."/>
            <person name="Futagami T."/>
            <person name="Toyoda A."/>
            <person name="Takaki Y."/>
            <person name="Nishi S."/>
            <person name="Hori S."/>
            <person name="Arai W."/>
            <person name="Tsubouchi T."/>
            <person name="Morono Y."/>
            <person name="Uchiyama I."/>
            <person name="Ito T."/>
            <person name="Fujiyama A."/>
            <person name="Inagaki F."/>
            <person name="Takami H."/>
        </authorList>
    </citation>
    <scope>NUCLEOTIDE SEQUENCE</scope>
    <source>
        <strain evidence="1">Expedition CK06-06</strain>
    </source>
</reference>